<feature type="active site" evidence="3">
    <location>
        <position position="218"/>
    </location>
</feature>
<evidence type="ECO:0000256" key="4">
    <source>
        <dbReference type="SAM" id="MobiDB-lite"/>
    </source>
</evidence>
<organism evidence="6 7">
    <name type="scientific">Polarella glacialis</name>
    <name type="common">Dinoflagellate</name>
    <dbReference type="NCBI Taxonomy" id="89957"/>
    <lineage>
        <taxon>Eukaryota</taxon>
        <taxon>Sar</taxon>
        <taxon>Alveolata</taxon>
        <taxon>Dinophyceae</taxon>
        <taxon>Suessiales</taxon>
        <taxon>Suessiaceae</taxon>
        <taxon>Polarella</taxon>
    </lineage>
</organism>
<feature type="region of interest" description="Disordered" evidence="4">
    <location>
        <begin position="714"/>
        <end position="745"/>
    </location>
</feature>
<feature type="region of interest" description="Disordered" evidence="4">
    <location>
        <begin position="101"/>
        <end position="122"/>
    </location>
</feature>
<dbReference type="PANTHER" id="PTHR48081">
    <property type="entry name" value="AB HYDROLASE SUPERFAMILY PROTEIN C4A8.06C"/>
    <property type="match status" value="1"/>
</dbReference>
<evidence type="ECO:0000313" key="6">
    <source>
        <dbReference type="EMBL" id="CAE8737650.1"/>
    </source>
</evidence>
<sequence>MMGMASSCCGSSRKISPRAGRSSDGMSHRALVALMRTGAQCAPNSVPMLRLLCDTGVPGLMLRWDVRHESDHIQRSLHGNQPGAKDVLSIEWVLPSACEQGSESSEASGSTTSTSSTGAKSSRSYWSSWSLFAQRPLRSEFRRVVLYLHGGAYLLCTPGSLRGITYNMAASLNAAVCVPEYRRPPEHPVPLPMEDALLAYRHILETMPGAQIVLAGDSAGGGIAAAMPADRELTQKQLGEPESSLASHNPFASNGLVTRFAEYIPLLNKGVQKLHSRHGQKEALERARRKNPVGADGYLTRAAERIPGVSSVVQELHRHAGRDTAAARARDHNPLGANGFITKVGEHIPVLADGIRCLHHFKGQTEAEERARAHSLQKHLSKDGALVKLAELLPGSNLIAATVLDFQGHHEEAEHALDLLHNWRNFGSADGALARVAMMVPGVDVIAFGLHANAGNFAQAVRSISKTRWVDLKGDSVVVLLKTSSLHDFEIEGIEVAELVIRPTATFIGGGLLDLCANLLEVNQHGQRRWSVKSWAKDSIIGMANHSLHNSYQQLVEMVPSMGSLAMKNLNSVLADLCAKSLLMRMLLPQALPTSPQLLQDLQQSIPRLSARHGRLSVQAVRASPGNPSRSAKSASPAPVLCVMGLGLAWHSVSSLACLAGIASIGCAAGLGLGRTIRRLFVPWLNDQNEEAWAAGAATPAPVFIRHGPAQASSSSAASSSRAKGYAGPNGQGCRSDTTDNGENEPNAAIIELPCEDVLRLTSHFCSSFFAKMPLCRLLGERLFSSLKGMLVRCLADSVDGTSTVPFVLNMQVPEQVSLVNGTPVWLPKLHFVVVADVRLDPDGPYLACARLAVRDDVINQVLDVLSTQIASMDLRDLDHRLASFTEPVHLESEVVLSWSKRGDARLEIHNLKMHLGL</sequence>
<dbReference type="EMBL" id="CAJNNW010036797">
    <property type="protein sequence ID" value="CAE8737650.1"/>
    <property type="molecule type" value="Genomic_DNA"/>
</dbReference>
<comment type="caution">
    <text evidence="6">The sequence shown here is derived from an EMBL/GenBank/DDBJ whole genome shotgun (WGS) entry which is preliminary data.</text>
</comment>
<dbReference type="Gene3D" id="3.40.50.1820">
    <property type="entry name" value="alpha/beta hydrolase"/>
    <property type="match status" value="1"/>
</dbReference>
<reference evidence="6" key="1">
    <citation type="submission" date="2021-02" db="EMBL/GenBank/DDBJ databases">
        <authorList>
            <person name="Dougan E. K."/>
            <person name="Rhodes N."/>
            <person name="Thang M."/>
            <person name="Chan C."/>
        </authorList>
    </citation>
    <scope>NUCLEOTIDE SEQUENCE</scope>
</reference>
<proteinExistence type="inferred from homology"/>
<feature type="domain" description="Alpha/beta hydrolase fold-3" evidence="5">
    <location>
        <begin position="145"/>
        <end position="228"/>
    </location>
</feature>
<keyword evidence="2" id="KW-0378">Hydrolase</keyword>
<feature type="compositionally biased region" description="Low complexity" evidence="4">
    <location>
        <begin position="1"/>
        <end position="12"/>
    </location>
</feature>
<evidence type="ECO:0000313" key="7">
    <source>
        <dbReference type="Proteomes" id="UP000626109"/>
    </source>
</evidence>
<accession>A0A813M0R6</accession>
<dbReference type="AlphaFoldDB" id="A0A813M0R6"/>
<dbReference type="Pfam" id="PF07859">
    <property type="entry name" value="Abhydrolase_3"/>
    <property type="match status" value="1"/>
</dbReference>
<gene>
    <name evidence="6" type="ORF">PGLA2088_LOCUS48860</name>
</gene>
<evidence type="ECO:0000256" key="2">
    <source>
        <dbReference type="ARBA" id="ARBA00022801"/>
    </source>
</evidence>
<evidence type="ECO:0000256" key="1">
    <source>
        <dbReference type="ARBA" id="ARBA00010515"/>
    </source>
</evidence>
<evidence type="ECO:0000259" key="5">
    <source>
        <dbReference type="Pfam" id="PF07859"/>
    </source>
</evidence>
<dbReference type="SUPFAM" id="SSF53474">
    <property type="entry name" value="alpha/beta-Hydrolases"/>
    <property type="match status" value="1"/>
</dbReference>
<feature type="non-terminal residue" evidence="6">
    <location>
        <position position="918"/>
    </location>
</feature>
<dbReference type="InterPro" id="IPR033140">
    <property type="entry name" value="Lipase_GDXG_put_SER_AS"/>
</dbReference>
<dbReference type="InterPro" id="IPR050300">
    <property type="entry name" value="GDXG_lipolytic_enzyme"/>
</dbReference>
<protein>
    <recommendedName>
        <fullName evidence="5">Alpha/beta hydrolase fold-3 domain-containing protein</fullName>
    </recommendedName>
</protein>
<name>A0A813M0R6_POLGL</name>
<comment type="similarity">
    <text evidence="1">Belongs to the 'GDXG' lipolytic enzyme family.</text>
</comment>
<dbReference type="InterPro" id="IPR029058">
    <property type="entry name" value="AB_hydrolase_fold"/>
</dbReference>
<dbReference type="GO" id="GO:0016787">
    <property type="term" value="F:hydrolase activity"/>
    <property type="evidence" value="ECO:0007669"/>
    <property type="project" value="UniProtKB-KW"/>
</dbReference>
<dbReference type="PANTHER" id="PTHR48081:SF8">
    <property type="entry name" value="ALPHA_BETA HYDROLASE FOLD-3 DOMAIN-CONTAINING PROTEIN-RELATED"/>
    <property type="match status" value="1"/>
</dbReference>
<evidence type="ECO:0000256" key="3">
    <source>
        <dbReference type="PROSITE-ProRule" id="PRU10038"/>
    </source>
</evidence>
<dbReference type="PROSITE" id="PS01174">
    <property type="entry name" value="LIPASE_GDXG_SER"/>
    <property type="match status" value="1"/>
</dbReference>
<feature type="region of interest" description="Disordered" evidence="4">
    <location>
        <begin position="1"/>
        <end position="24"/>
    </location>
</feature>
<dbReference type="InterPro" id="IPR013094">
    <property type="entry name" value="AB_hydrolase_3"/>
</dbReference>
<dbReference type="Proteomes" id="UP000626109">
    <property type="component" value="Unassembled WGS sequence"/>
</dbReference>